<name>A0A9X2H9G0_9MICC</name>
<dbReference type="Proteomes" id="UP001139502">
    <property type="component" value="Unassembled WGS sequence"/>
</dbReference>
<comment type="caution">
    <text evidence="1">The sequence shown here is derived from an EMBL/GenBank/DDBJ whole genome shotgun (WGS) entry which is preliminary data.</text>
</comment>
<gene>
    <name evidence="1" type="ORF">NBM05_03615</name>
</gene>
<evidence type="ECO:0000313" key="1">
    <source>
        <dbReference type="EMBL" id="MCP3425136.1"/>
    </source>
</evidence>
<proteinExistence type="predicted"/>
<dbReference type="EMBL" id="JANAFB010000006">
    <property type="protein sequence ID" value="MCP3425136.1"/>
    <property type="molecule type" value="Genomic_DNA"/>
</dbReference>
<evidence type="ECO:0000313" key="2">
    <source>
        <dbReference type="Proteomes" id="UP001139502"/>
    </source>
</evidence>
<reference evidence="1" key="1">
    <citation type="submission" date="2022-06" db="EMBL/GenBank/DDBJ databases">
        <title>Rothia sp. isolated from sandalwood seedling.</title>
        <authorList>
            <person name="Tuikhar N."/>
            <person name="Kirdat K."/>
            <person name="Thorat V."/>
            <person name="Swetha P."/>
            <person name="Padma S."/>
            <person name="Sundararaj R."/>
            <person name="Yadav A."/>
        </authorList>
    </citation>
    <scope>NUCLEOTIDE SEQUENCE</scope>
    <source>
        <strain evidence="1">AR01</strain>
    </source>
</reference>
<dbReference type="RefSeq" id="WP_254165175.1">
    <property type="nucleotide sequence ID" value="NZ_JANAFB010000006.1"/>
</dbReference>
<accession>A0A9X2H9G0</accession>
<organism evidence="1 2">
    <name type="scientific">Rothia santali</name>
    <dbReference type="NCBI Taxonomy" id="2949643"/>
    <lineage>
        <taxon>Bacteria</taxon>
        <taxon>Bacillati</taxon>
        <taxon>Actinomycetota</taxon>
        <taxon>Actinomycetes</taxon>
        <taxon>Micrococcales</taxon>
        <taxon>Micrococcaceae</taxon>
        <taxon>Rothia</taxon>
    </lineage>
</organism>
<dbReference type="AlphaFoldDB" id="A0A9X2H9G0"/>
<keyword evidence="2" id="KW-1185">Reference proteome</keyword>
<protein>
    <submittedName>
        <fullName evidence="1">Uncharacterized protein</fullName>
    </submittedName>
</protein>
<sequence length="136" mass="15165">MGFEVFGQRRIPMKGAPSVTIQKRGVISINAAAHSLIDTAEVVEVLFDPDRQVVAFREAEVSPCSYRLRISPSSGQAQMAAVSFLRHYRIEHETSRRYEPFIEDGMLCVNLRSASVEVHGNRSQTVTTETEDPGEL</sequence>